<protein>
    <submittedName>
        <fullName evidence="3">Putative secreted protein</fullName>
    </submittedName>
</protein>
<dbReference type="EMBL" id="LN831776">
    <property type="protein sequence ID" value="CQR52863.1"/>
    <property type="molecule type" value="Genomic_DNA"/>
</dbReference>
<dbReference type="GO" id="GO:0030288">
    <property type="term" value="C:outer membrane-bounded periplasmic space"/>
    <property type="evidence" value="ECO:0007669"/>
    <property type="project" value="TreeGrafter"/>
</dbReference>
<dbReference type="GO" id="GO:0015888">
    <property type="term" value="P:thiamine transport"/>
    <property type="evidence" value="ECO:0007669"/>
    <property type="project" value="TreeGrafter"/>
</dbReference>
<dbReference type="Proteomes" id="UP000033163">
    <property type="component" value="Chromosome I"/>
</dbReference>
<dbReference type="AlphaFoldDB" id="A0A0E4CUU7"/>
<organism evidence="3 4">
    <name type="scientific">Paenibacillus riograndensis SBR5</name>
    <dbReference type="NCBI Taxonomy" id="1073571"/>
    <lineage>
        <taxon>Bacteria</taxon>
        <taxon>Bacillati</taxon>
        <taxon>Bacillota</taxon>
        <taxon>Bacilli</taxon>
        <taxon>Bacillales</taxon>
        <taxon>Paenibacillaceae</taxon>
        <taxon>Paenibacillus</taxon>
        <taxon>Paenibacillus sonchi group</taxon>
    </lineage>
</organism>
<dbReference type="HOGENOM" id="CLU_026974_4_1_9"/>
<accession>A0A0E4CUU7</accession>
<name>A0A0E4CUU7_9BACL</name>
<dbReference type="KEGG" id="pri:PRIO_1065"/>
<feature type="chain" id="PRO_5039012823" evidence="2">
    <location>
        <begin position="25"/>
        <end position="357"/>
    </location>
</feature>
<evidence type="ECO:0000256" key="2">
    <source>
        <dbReference type="SAM" id="SignalP"/>
    </source>
</evidence>
<dbReference type="SUPFAM" id="SSF53850">
    <property type="entry name" value="Periplasmic binding protein-like II"/>
    <property type="match status" value="1"/>
</dbReference>
<dbReference type="PROSITE" id="PS51257">
    <property type="entry name" value="PROKAR_LIPOPROTEIN"/>
    <property type="match status" value="1"/>
</dbReference>
<dbReference type="GO" id="GO:0030975">
    <property type="term" value="F:thiamine binding"/>
    <property type="evidence" value="ECO:0007669"/>
    <property type="project" value="TreeGrafter"/>
</dbReference>
<dbReference type="InterPro" id="IPR006059">
    <property type="entry name" value="SBP"/>
</dbReference>
<evidence type="ECO:0000313" key="3">
    <source>
        <dbReference type="EMBL" id="CQR52863.1"/>
    </source>
</evidence>
<dbReference type="CDD" id="cd13589">
    <property type="entry name" value="PBP2_polyamine_RpCGA009"/>
    <property type="match status" value="1"/>
</dbReference>
<evidence type="ECO:0000313" key="4">
    <source>
        <dbReference type="Proteomes" id="UP000033163"/>
    </source>
</evidence>
<dbReference type="PATRIC" id="fig|1073571.4.peg.1096"/>
<feature type="signal peptide" evidence="2">
    <location>
        <begin position="1"/>
        <end position="24"/>
    </location>
</feature>
<sequence length="357" mass="38631">MRKWFYGKAAAGILTLLITGTACSSGNDAPAAAATDKPSGGKLVVTSFGGAIEETQRAYIKQFEEEYNAEVEVVTLYSADALAKIRAEKNNQTIDVVLFSGGQEQIAAKEDLIMKLDPEQMENLDQLYPEARSAEGYGPTFGYEALGMIYNRDAIPTPPASWNDLWKEEYKGQVGLVDISNTYGNQFLVALAKMNGGGEDNIQPGLDAIKTLLPNAAAIVKSSPEVGNLFAQDEAVIAPFDSGYAYTFGKQGIPINFAIPKEGAVGIYITAQVVKGSPNPELARKYIDFLLRPEIQKLTAEGGGYSPTNSQTELSDDLKGILPNGEDTFNGLIHLDLAQVNNNKADWMEKWSKLISQ</sequence>
<dbReference type="Gene3D" id="3.40.190.10">
    <property type="entry name" value="Periplasmic binding protein-like II"/>
    <property type="match status" value="2"/>
</dbReference>
<gene>
    <name evidence="3" type="ORF">PRIO_1065</name>
</gene>
<dbReference type="PANTHER" id="PTHR30006:SF2">
    <property type="entry name" value="ABC TRANSPORTER SUBSTRATE-BINDING PROTEIN"/>
    <property type="match status" value="1"/>
</dbReference>
<reference evidence="4" key="1">
    <citation type="submission" date="2015-03" db="EMBL/GenBank/DDBJ databases">
        <authorList>
            <person name="Wibberg D."/>
        </authorList>
    </citation>
    <scope>NUCLEOTIDE SEQUENCE [LARGE SCALE GENOMIC DNA]</scope>
</reference>
<evidence type="ECO:0000256" key="1">
    <source>
        <dbReference type="ARBA" id="ARBA00022729"/>
    </source>
</evidence>
<dbReference type="PANTHER" id="PTHR30006">
    <property type="entry name" value="THIAMINE-BINDING PERIPLASMIC PROTEIN-RELATED"/>
    <property type="match status" value="1"/>
</dbReference>
<dbReference type="GO" id="GO:0030976">
    <property type="term" value="F:thiamine pyrophosphate binding"/>
    <property type="evidence" value="ECO:0007669"/>
    <property type="project" value="TreeGrafter"/>
</dbReference>
<dbReference type="Pfam" id="PF13416">
    <property type="entry name" value="SBP_bac_8"/>
    <property type="match status" value="1"/>
</dbReference>
<keyword evidence="1 2" id="KW-0732">Signal</keyword>
<dbReference type="RefSeq" id="WP_046501330.1">
    <property type="nucleotide sequence ID" value="NZ_LN831776.1"/>
</dbReference>
<dbReference type="STRING" id="483937.AMQ84_23705"/>
<proteinExistence type="predicted"/>